<proteinExistence type="predicted"/>
<dbReference type="PROSITE" id="PS50041">
    <property type="entry name" value="C_TYPE_LECTIN_2"/>
    <property type="match status" value="1"/>
</dbReference>
<dbReference type="PANTHER" id="PTHR22803">
    <property type="entry name" value="MANNOSE, PHOSPHOLIPASE, LECTIN RECEPTOR RELATED"/>
    <property type="match status" value="1"/>
</dbReference>
<dbReference type="PRINTS" id="PR01504">
    <property type="entry name" value="PNCREATITSAP"/>
</dbReference>
<keyword evidence="4" id="KW-1185">Reference proteome</keyword>
<dbReference type="Gene3D" id="3.10.100.10">
    <property type="entry name" value="Mannose-Binding Protein A, subunit A"/>
    <property type="match status" value="1"/>
</dbReference>
<dbReference type="Proteomes" id="UP000694548">
    <property type="component" value="Unassembled WGS sequence"/>
</dbReference>
<evidence type="ECO:0000256" key="1">
    <source>
        <dbReference type="ARBA" id="ARBA00023157"/>
    </source>
</evidence>
<organism evidence="3 4">
    <name type="scientific">Nothobranchius furzeri</name>
    <name type="common">Turquoise killifish</name>
    <dbReference type="NCBI Taxonomy" id="105023"/>
    <lineage>
        <taxon>Eukaryota</taxon>
        <taxon>Metazoa</taxon>
        <taxon>Chordata</taxon>
        <taxon>Craniata</taxon>
        <taxon>Vertebrata</taxon>
        <taxon>Euteleostomi</taxon>
        <taxon>Actinopterygii</taxon>
        <taxon>Neopterygii</taxon>
        <taxon>Teleostei</taxon>
        <taxon>Neoteleostei</taxon>
        <taxon>Acanthomorphata</taxon>
        <taxon>Ovalentaria</taxon>
        <taxon>Atherinomorphae</taxon>
        <taxon>Cyprinodontiformes</taxon>
        <taxon>Nothobranchiidae</taxon>
        <taxon>Nothobranchius</taxon>
    </lineage>
</organism>
<evidence type="ECO:0000313" key="4">
    <source>
        <dbReference type="Proteomes" id="UP000694548"/>
    </source>
</evidence>
<reference evidence="3" key="2">
    <citation type="submission" date="2025-09" db="UniProtKB">
        <authorList>
            <consortium name="Ensembl"/>
        </authorList>
    </citation>
    <scope>IDENTIFICATION</scope>
</reference>
<dbReference type="SUPFAM" id="SSF56436">
    <property type="entry name" value="C-type lectin-like"/>
    <property type="match status" value="1"/>
</dbReference>
<dbReference type="PROSITE" id="PS00615">
    <property type="entry name" value="C_TYPE_LECTIN_1"/>
    <property type="match status" value="1"/>
</dbReference>
<name>A0A8C6LX08_NOTFU</name>
<reference evidence="3" key="1">
    <citation type="submission" date="2025-08" db="UniProtKB">
        <authorList>
            <consortium name="Ensembl"/>
        </authorList>
    </citation>
    <scope>IDENTIFICATION</scope>
</reference>
<dbReference type="Pfam" id="PF00059">
    <property type="entry name" value="Lectin_C"/>
    <property type="match status" value="1"/>
</dbReference>
<gene>
    <name evidence="3" type="primary">LOC107397383</name>
</gene>
<evidence type="ECO:0000259" key="2">
    <source>
        <dbReference type="PROSITE" id="PS50041"/>
    </source>
</evidence>
<dbReference type="InterPro" id="IPR018378">
    <property type="entry name" value="C-type_lectin_CS"/>
</dbReference>
<accession>A0A8C6LX08</accession>
<evidence type="ECO:0000313" key="3">
    <source>
        <dbReference type="Ensembl" id="ENSNFUP00015023906.1"/>
    </source>
</evidence>
<sequence>KYKITLSCLQISMKCETTASFSTSPSSGTQKQSLSCHHGWTPYGSRCFLYVPARLTWTSAEVNRCPDSCTNLASVHSYSEHLAIQRMIANVAHANFPAWLGGSDCQREGTWLWSDGTSFNYRYDGVFNNVGGNQHCLHMNFGSANIWNDLQCSHTLPFVCAKKRRTYG</sequence>
<dbReference type="SMART" id="SM00034">
    <property type="entry name" value="CLECT"/>
    <property type="match status" value="1"/>
</dbReference>
<dbReference type="InterPro" id="IPR016186">
    <property type="entry name" value="C-type_lectin-like/link_sf"/>
</dbReference>
<feature type="domain" description="C-type lectin" evidence="2">
    <location>
        <begin position="43"/>
        <end position="161"/>
    </location>
</feature>
<dbReference type="InterPro" id="IPR001304">
    <property type="entry name" value="C-type_lectin-like"/>
</dbReference>
<dbReference type="GeneTree" id="ENSGT00940000161814"/>
<dbReference type="InterPro" id="IPR050111">
    <property type="entry name" value="C-type_lectin/snaclec_domain"/>
</dbReference>
<protein>
    <recommendedName>
        <fullName evidence="2">C-type lectin domain-containing protein</fullName>
    </recommendedName>
</protein>
<keyword evidence="1" id="KW-1015">Disulfide bond</keyword>
<dbReference type="InterPro" id="IPR016187">
    <property type="entry name" value="CTDL_fold"/>
</dbReference>
<dbReference type="AlphaFoldDB" id="A0A8C6LX08"/>
<dbReference type="Ensembl" id="ENSNFUT00015024994.1">
    <property type="protein sequence ID" value="ENSNFUP00015023906.1"/>
    <property type="gene ID" value="ENSNFUG00015011531.1"/>
</dbReference>